<dbReference type="AlphaFoldDB" id="A0A1I6MTD9"/>
<proteinExistence type="inferred from homology"/>
<dbReference type="SUPFAM" id="SSF46785">
    <property type="entry name" value="Winged helix' DNA-binding domain"/>
    <property type="match status" value="1"/>
</dbReference>
<dbReference type="InterPro" id="IPR005119">
    <property type="entry name" value="LysR_subst-bd"/>
</dbReference>
<evidence type="ECO:0000256" key="4">
    <source>
        <dbReference type="ARBA" id="ARBA00023163"/>
    </source>
</evidence>
<evidence type="ECO:0000313" key="6">
    <source>
        <dbReference type="EMBL" id="SFS18914.1"/>
    </source>
</evidence>
<reference evidence="6 7" key="1">
    <citation type="submission" date="2016-10" db="EMBL/GenBank/DDBJ databases">
        <authorList>
            <person name="de Groot N.N."/>
        </authorList>
    </citation>
    <scope>NUCLEOTIDE SEQUENCE [LARGE SCALE GENOMIC DNA]</scope>
    <source>
        <strain evidence="6 7">DSM 21001</strain>
    </source>
</reference>
<feature type="domain" description="HTH lysR-type" evidence="5">
    <location>
        <begin position="1"/>
        <end position="58"/>
    </location>
</feature>
<dbReference type="InterPro" id="IPR000847">
    <property type="entry name" value="LysR_HTH_N"/>
</dbReference>
<dbReference type="GO" id="GO:0032993">
    <property type="term" value="C:protein-DNA complex"/>
    <property type="evidence" value="ECO:0007669"/>
    <property type="project" value="TreeGrafter"/>
</dbReference>
<name>A0A1I6MTD9_9BACT</name>
<dbReference type="Gene3D" id="1.10.10.10">
    <property type="entry name" value="Winged helix-like DNA-binding domain superfamily/Winged helix DNA-binding domain"/>
    <property type="match status" value="1"/>
</dbReference>
<evidence type="ECO:0000313" key="7">
    <source>
        <dbReference type="Proteomes" id="UP000199024"/>
    </source>
</evidence>
<comment type="similarity">
    <text evidence="1">Belongs to the LysR transcriptional regulatory family.</text>
</comment>
<dbReference type="Gene3D" id="3.40.190.10">
    <property type="entry name" value="Periplasmic binding protein-like II"/>
    <property type="match status" value="2"/>
</dbReference>
<dbReference type="InterPro" id="IPR036388">
    <property type="entry name" value="WH-like_DNA-bd_sf"/>
</dbReference>
<dbReference type="PANTHER" id="PTHR30346">
    <property type="entry name" value="TRANSCRIPTIONAL DUAL REGULATOR HCAR-RELATED"/>
    <property type="match status" value="1"/>
</dbReference>
<dbReference type="PRINTS" id="PR00039">
    <property type="entry name" value="HTHLYSR"/>
</dbReference>
<keyword evidence="7" id="KW-1185">Reference proteome</keyword>
<keyword evidence="2" id="KW-0805">Transcription regulation</keyword>
<keyword evidence="3" id="KW-0238">DNA-binding</keyword>
<protein>
    <submittedName>
        <fullName evidence="6">Transcriptional regulator, LysR family</fullName>
    </submittedName>
</protein>
<evidence type="ECO:0000256" key="1">
    <source>
        <dbReference type="ARBA" id="ARBA00009437"/>
    </source>
</evidence>
<sequence length="297" mass="32720">MELKNLAAFVAVVEKKSFIQAATQLHRSQPAITAQIQRLEEELGVVLLDRHHQGVRMTPAGEAFLPGARATLFAAEEAARAAKLVTSQQVERLRLGFPRSVSREIIPKIVTEFHKLHPNVKLELTPFGTSTVIIELQREAIDLGFVRLPMKAKGIDIVPAHREPLLVCLPRDHHLAAAEEVSIADLRGERFVMYGRKWAPGFYDILLDRCLQAGFSPLVSSEIDEMYVAPALVAAGDGIAILPSMVIQSSTQNVILKPLIPRDLFSEIGIATRSRDRSPMIRSAVSISKAVCKQLST</sequence>
<dbReference type="EMBL" id="FOZL01000001">
    <property type="protein sequence ID" value="SFS18914.1"/>
    <property type="molecule type" value="Genomic_DNA"/>
</dbReference>
<dbReference type="CDD" id="cd08414">
    <property type="entry name" value="PBP2_LTTR_aromatics_like"/>
    <property type="match status" value="1"/>
</dbReference>
<dbReference type="RefSeq" id="WP_175529098.1">
    <property type="nucleotide sequence ID" value="NZ_FOZL01000001.1"/>
</dbReference>
<accession>A0A1I6MTD9</accession>
<dbReference type="GO" id="GO:0003700">
    <property type="term" value="F:DNA-binding transcription factor activity"/>
    <property type="evidence" value="ECO:0007669"/>
    <property type="project" value="InterPro"/>
</dbReference>
<dbReference type="InterPro" id="IPR036390">
    <property type="entry name" value="WH_DNA-bd_sf"/>
</dbReference>
<dbReference type="GO" id="GO:0003677">
    <property type="term" value="F:DNA binding"/>
    <property type="evidence" value="ECO:0007669"/>
    <property type="project" value="UniProtKB-KW"/>
</dbReference>
<evidence type="ECO:0000256" key="2">
    <source>
        <dbReference type="ARBA" id="ARBA00023015"/>
    </source>
</evidence>
<evidence type="ECO:0000259" key="5">
    <source>
        <dbReference type="PROSITE" id="PS50931"/>
    </source>
</evidence>
<evidence type="ECO:0000256" key="3">
    <source>
        <dbReference type="ARBA" id="ARBA00023125"/>
    </source>
</evidence>
<dbReference type="PROSITE" id="PS50931">
    <property type="entry name" value="HTH_LYSR"/>
    <property type="match status" value="1"/>
</dbReference>
<dbReference type="Pfam" id="PF00126">
    <property type="entry name" value="HTH_1"/>
    <property type="match status" value="1"/>
</dbReference>
<dbReference type="PANTHER" id="PTHR30346:SF28">
    <property type="entry name" value="HTH-TYPE TRANSCRIPTIONAL REGULATOR CYNR"/>
    <property type="match status" value="1"/>
</dbReference>
<dbReference type="Pfam" id="PF03466">
    <property type="entry name" value="LysR_substrate"/>
    <property type="match status" value="1"/>
</dbReference>
<organism evidence="6 7">
    <name type="scientific">Granulicella pectinivorans</name>
    <dbReference type="NCBI Taxonomy" id="474950"/>
    <lineage>
        <taxon>Bacteria</taxon>
        <taxon>Pseudomonadati</taxon>
        <taxon>Acidobacteriota</taxon>
        <taxon>Terriglobia</taxon>
        <taxon>Terriglobales</taxon>
        <taxon>Acidobacteriaceae</taxon>
        <taxon>Granulicella</taxon>
    </lineage>
</organism>
<dbReference type="FunFam" id="1.10.10.10:FF:000001">
    <property type="entry name" value="LysR family transcriptional regulator"/>
    <property type="match status" value="1"/>
</dbReference>
<dbReference type="SUPFAM" id="SSF53850">
    <property type="entry name" value="Periplasmic binding protein-like II"/>
    <property type="match status" value="1"/>
</dbReference>
<gene>
    <name evidence="6" type="ORF">SAMN05421771_3597</name>
</gene>
<dbReference type="Proteomes" id="UP000199024">
    <property type="component" value="Unassembled WGS sequence"/>
</dbReference>
<keyword evidence="4" id="KW-0804">Transcription</keyword>
<dbReference type="STRING" id="474950.SAMN05421771_3597"/>